<dbReference type="AlphaFoldDB" id="A0A1J9PPM1"/>
<organism evidence="7 8">
    <name type="scientific">Emergomyces pasteurianus Ep9510</name>
    <dbReference type="NCBI Taxonomy" id="1447872"/>
    <lineage>
        <taxon>Eukaryota</taxon>
        <taxon>Fungi</taxon>
        <taxon>Dikarya</taxon>
        <taxon>Ascomycota</taxon>
        <taxon>Pezizomycotina</taxon>
        <taxon>Eurotiomycetes</taxon>
        <taxon>Eurotiomycetidae</taxon>
        <taxon>Onygenales</taxon>
        <taxon>Ajellomycetaceae</taxon>
        <taxon>Emergomyces</taxon>
    </lineage>
</organism>
<dbReference type="STRING" id="1447872.A0A1J9PPM1"/>
<evidence type="ECO:0000256" key="4">
    <source>
        <dbReference type="ARBA" id="ARBA00023136"/>
    </source>
</evidence>
<evidence type="ECO:0000256" key="5">
    <source>
        <dbReference type="SAM" id="Phobius"/>
    </source>
</evidence>
<evidence type="ECO:0000313" key="8">
    <source>
        <dbReference type="Proteomes" id="UP000182235"/>
    </source>
</evidence>
<feature type="transmembrane region" description="Helical" evidence="5">
    <location>
        <begin position="293"/>
        <end position="312"/>
    </location>
</feature>
<dbReference type="PANTHER" id="PTHR23501:SF198">
    <property type="entry name" value="AZOLE RESISTANCE PROTEIN 1-RELATED"/>
    <property type="match status" value="1"/>
</dbReference>
<feature type="transmembrane region" description="Helical" evidence="5">
    <location>
        <begin position="66"/>
        <end position="92"/>
    </location>
</feature>
<proteinExistence type="predicted"/>
<accession>A0A1J9PPM1</accession>
<feature type="transmembrane region" description="Helical" evidence="5">
    <location>
        <begin position="159"/>
        <end position="180"/>
    </location>
</feature>
<dbReference type="Pfam" id="PF07690">
    <property type="entry name" value="MFS_1"/>
    <property type="match status" value="1"/>
</dbReference>
<feature type="transmembrane region" description="Helical" evidence="5">
    <location>
        <begin position="370"/>
        <end position="389"/>
    </location>
</feature>
<feature type="transmembrane region" description="Helical" evidence="5">
    <location>
        <begin position="192"/>
        <end position="213"/>
    </location>
</feature>
<evidence type="ECO:0000313" key="7">
    <source>
        <dbReference type="EMBL" id="OJD18110.1"/>
    </source>
</evidence>
<dbReference type="InterPro" id="IPR036259">
    <property type="entry name" value="MFS_trans_sf"/>
</dbReference>
<feature type="transmembrane region" description="Helical" evidence="5">
    <location>
        <begin position="263"/>
        <end position="287"/>
    </location>
</feature>
<evidence type="ECO:0000256" key="2">
    <source>
        <dbReference type="ARBA" id="ARBA00022692"/>
    </source>
</evidence>
<keyword evidence="3 5" id="KW-1133">Transmembrane helix</keyword>
<feature type="transmembrane region" description="Helical" evidence="5">
    <location>
        <begin position="396"/>
        <end position="418"/>
    </location>
</feature>
<dbReference type="OrthoDB" id="2985014at2759"/>
<dbReference type="PANTHER" id="PTHR23501">
    <property type="entry name" value="MAJOR FACILITATOR SUPERFAMILY"/>
    <property type="match status" value="1"/>
</dbReference>
<protein>
    <recommendedName>
        <fullName evidence="6">Major facilitator superfamily (MFS) profile domain-containing protein</fullName>
    </recommendedName>
</protein>
<feature type="transmembrane region" description="Helical" evidence="5">
    <location>
        <begin position="424"/>
        <end position="443"/>
    </location>
</feature>
<name>A0A1J9PPM1_9EURO</name>
<dbReference type="Proteomes" id="UP000182235">
    <property type="component" value="Unassembled WGS sequence"/>
</dbReference>
<feature type="transmembrane region" description="Helical" evidence="5">
    <location>
        <begin position="464"/>
        <end position="484"/>
    </location>
</feature>
<feature type="domain" description="Major facilitator superfamily (MFS) profile" evidence="6">
    <location>
        <begin position="69"/>
        <end position="558"/>
    </location>
</feature>
<dbReference type="EMBL" id="LGRN01000045">
    <property type="protein sequence ID" value="OJD18110.1"/>
    <property type="molecule type" value="Genomic_DNA"/>
</dbReference>
<dbReference type="InterPro" id="IPR011701">
    <property type="entry name" value="MFS"/>
</dbReference>
<dbReference type="Gene3D" id="1.20.1250.20">
    <property type="entry name" value="MFS general substrate transporter like domains"/>
    <property type="match status" value="1"/>
</dbReference>
<keyword evidence="4 5" id="KW-0472">Membrane</keyword>
<feature type="transmembrane region" description="Helical" evidence="5">
    <location>
        <begin position="134"/>
        <end position="153"/>
    </location>
</feature>
<evidence type="ECO:0000256" key="3">
    <source>
        <dbReference type="ARBA" id="ARBA00022989"/>
    </source>
</evidence>
<reference evidence="7 8" key="1">
    <citation type="submission" date="2015-07" db="EMBL/GenBank/DDBJ databases">
        <title>Emmonsia species relationships and genome sequence.</title>
        <authorList>
            <consortium name="The Broad Institute Genomics Platform"/>
            <person name="Cuomo C.A."/>
            <person name="Munoz J.F."/>
            <person name="Imamovic A."/>
            <person name="Priest M.E."/>
            <person name="Young S."/>
            <person name="Clay O.K."/>
            <person name="McEwen J.G."/>
        </authorList>
    </citation>
    <scope>NUCLEOTIDE SEQUENCE [LARGE SCALE GENOMIC DNA]</scope>
    <source>
        <strain evidence="7 8">UAMH 9510</strain>
    </source>
</reference>
<dbReference type="InterPro" id="IPR020846">
    <property type="entry name" value="MFS_dom"/>
</dbReference>
<dbReference type="PROSITE" id="PS50850">
    <property type="entry name" value="MFS"/>
    <property type="match status" value="1"/>
</dbReference>
<feature type="transmembrane region" description="Helical" evidence="5">
    <location>
        <begin position="535"/>
        <end position="553"/>
    </location>
</feature>
<keyword evidence="8" id="KW-1185">Reference proteome</keyword>
<dbReference type="VEuPathDB" id="FungiDB:AJ78_01828"/>
<keyword evidence="2 5" id="KW-0812">Transmembrane</keyword>
<dbReference type="GO" id="GO:0005886">
    <property type="term" value="C:plasma membrane"/>
    <property type="evidence" value="ECO:0007669"/>
    <property type="project" value="TreeGrafter"/>
</dbReference>
<dbReference type="GO" id="GO:0022857">
    <property type="term" value="F:transmembrane transporter activity"/>
    <property type="evidence" value="ECO:0007669"/>
    <property type="project" value="InterPro"/>
</dbReference>
<comment type="caution">
    <text evidence="7">The sequence shown here is derived from an EMBL/GenBank/DDBJ whole genome shotgun (WGS) entry which is preliminary data.</text>
</comment>
<feature type="transmembrane region" description="Helical" evidence="5">
    <location>
        <begin position="219"/>
        <end position="242"/>
    </location>
</feature>
<evidence type="ECO:0000259" key="6">
    <source>
        <dbReference type="PROSITE" id="PS50850"/>
    </source>
</evidence>
<gene>
    <name evidence="7" type="ORF">AJ78_01828</name>
</gene>
<feature type="transmembrane region" description="Helical" evidence="5">
    <location>
        <begin position="104"/>
        <end position="122"/>
    </location>
</feature>
<comment type="subcellular location">
    <subcellularLocation>
        <location evidence="1">Membrane</location>
        <topology evidence="1">Multi-pass membrane protein</topology>
    </subcellularLocation>
</comment>
<dbReference type="CDD" id="cd17502">
    <property type="entry name" value="MFS_Azr1_MDR_like"/>
    <property type="match status" value="1"/>
</dbReference>
<sequence>MASLTGNEVECTSDYSMARTVSRADGNGVSDSRRSSSLHAQATTINEVTAPDNSTTQPEYPTGAKFWLIILTVGAILVLTALDINIVATALPSITDHFHTVADVGWYSSAFRLCLCAFQFLFGKAYTLFSVKRLFLLANAISIVGAILCGAATTSSMLVVGRAVAGLGSAGLFSGCFVILVQSIPLRRRPMFVGLMSAIEGVATLAAPLLGGALTQSLGWRWCFYISPPIGAVTMVLTMLCFSDIPKPSEVARLTFRQKASRLDLLSNLLLLPALTSLFLALSWAGIKYPWNSGQVIGPLITFAVVLAAFIYNQFRLGDRAALPPRVIKRRTVLAGFLFIMCTNSTGVVLEYYLPTYYQTVRGYSPAKSGYMMAPIIVGATIGTLIHGAGTTAFGYYAPFMLFASIIMPIAAGLVTTFKVNTSFVKLIMYTAFSGLAYGIGFSGPQNGVQTVLPPEDIPLGLSVILFAQSFGPAVAVAIAQVLFTNQLWTNLGGLVPGLTRANIENNGLTDILTSVPPAKIREVLVGIDKSIIQTWYLVVGLACLTIVGSLLIEWRSVKAKRE</sequence>
<feature type="transmembrane region" description="Helical" evidence="5">
    <location>
        <begin position="333"/>
        <end position="350"/>
    </location>
</feature>
<evidence type="ECO:0000256" key="1">
    <source>
        <dbReference type="ARBA" id="ARBA00004141"/>
    </source>
</evidence>
<dbReference type="SUPFAM" id="SSF103473">
    <property type="entry name" value="MFS general substrate transporter"/>
    <property type="match status" value="1"/>
</dbReference>